<gene>
    <name evidence="1" type="ORF">D1164_03515</name>
</gene>
<dbReference type="AlphaFoldDB" id="A0A399D645"/>
<name>A0A399D645_9BACT</name>
<organism evidence="1 2">
    <name type="scientific">Mariniphaga sediminis</name>
    <dbReference type="NCBI Taxonomy" id="1628158"/>
    <lineage>
        <taxon>Bacteria</taxon>
        <taxon>Pseudomonadati</taxon>
        <taxon>Bacteroidota</taxon>
        <taxon>Bacteroidia</taxon>
        <taxon>Marinilabiliales</taxon>
        <taxon>Prolixibacteraceae</taxon>
        <taxon>Mariniphaga</taxon>
    </lineage>
</organism>
<dbReference type="InterPro" id="IPR038636">
    <property type="entry name" value="Wzi_sf"/>
</dbReference>
<evidence type="ECO:0000313" key="2">
    <source>
        <dbReference type="Proteomes" id="UP000266441"/>
    </source>
</evidence>
<dbReference type="Proteomes" id="UP000266441">
    <property type="component" value="Unassembled WGS sequence"/>
</dbReference>
<comment type="caution">
    <text evidence="1">The sequence shown here is derived from an EMBL/GenBank/DDBJ whole genome shotgun (WGS) entry which is preliminary data.</text>
</comment>
<dbReference type="EMBL" id="QWET01000002">
    <property type="protein sequence ID" value="RIH66678.1"/>
    <property type="molecule type" value="Genomic_DNA"/>
</dbReference>
<dbReference type="Gene3D" id="2.40.160.130">
    <property type="entry name" value="Capsule assembly protein Wzi"/>
    <property type="match status" value="1"/>
</dbReference>
<dbReference type="RefSeq" id="WP_119348552.1">
    <property type="nucleotide sequence ID" value="NZ_QWET01000002.1"/>
</dbReference>
<proteinExistence type="predicted"/>
<evidence type="ECO:0008006" key="3">
    <source>
        <dbReference type="Google" id="ProtNLM"/>
    </source>
</evidence>
<reference evidence="1 2" key="1">
    <citation type="journal article" date="2015" name="Int. J. Syst. Evol. Microbiol.">
        <title>Mariniphaga sediminis sp. nov., isolated from coastal sediment.</title>
        <authorList>
            <person name="Wang F.Q."/>
            <person name="Shen Q.Y."/>
            <person name="Chen G.J."/>
            <person name="Du Z.J."/>
        </authorList>
    </citation>
    <scope>NUCLEOTIDE SEQUENCE [LARGE SCALE GENOMIC DNA]</scope>
    <source>
        <strain evidence="1 2">SY21</strain>
    </source>
</reference>
<evidence type="ECO:0000313" key="1">
    <source>
        <dbReference type="EMBL" id="RIH66678.1"/>
    </source>
</evidence>
<accession>A0A399D645</accession>
<keyword evidence="2" id="KW-1185">Reference proteome</keyword>
<protein>
    <recommendedName>
        <fullName evidence="3">Capsule assembly Wzi family protein</fullName>
    </recommendedName>
</protein>
<sequence>MGLWLQLFNKISRTVNILLLLTLFTLLQQTAGAQSDSLEIGVRGVAVYSSDHLVPLWLHSNQYGQIDAFGNGQLLGHIHASYEHRWNEKLSLTAGTGFWTDNELDRVTPGQLFAAVSFQSFTLIAGKKNLDYLPGQEADPAFFNFRNIRPMPAISFGFFDYTPVPFTREYLQFKAALLQGRLNDERESPGVRQPYYHFKSLYLKTGNLPVNIFAGMNHSVLFGGTLSDGTEIPVDWISTYLINSSETLKEFNHGEGTNAPGEHVGLSEFGIHYETDRINLFISKQDPMTDYSGLFRSKDKILNFRIQIKKTNWLEEFSYQYAYTKHQTGPGLHLAPFREVEDYSLFLKENFGLDADVNTWEEFYPYLKEYVNRGYPEYGRDNYFNHGIYRLGHFYDEHFYGYPLMHSKEQIKYFKDIDDFNYSTIGNNRLQAHHFAMKGSITKGLTYNAKVTFSENFGTYNGFYTKWLNEREGYYFREVKKQNYYLLELSQQLPRNFTAQAAFGFDSGSLYQSWGIRCGISWVIFPLN</sequence>
<dbReference type="OrthoDB" id="596512at2"/>